<dbReference type="AlphaFoldDB" id="A0A0A2V7E4"/>
<evidence type="ECO:0000256" key="1">
    <source>
        <dbReference type="SAM" id="MobiDB-lite"/>
    </source>
</evidence>
<dbReference type="Proteomes" id="UP000030106">
    <property type="component" value="Unassembled WGS sequence"/>
</dbReference>
<feature type="region of interest" description="Disordered" evidence="1">
    <location>
        <begin position="1"/>
        <end position="24"/>
    </location>
</feature>
<dbReference type="HOGENOM" id="CLU_2049273_0_0_1"/>
<sequence>MSRPRRSLHADTSHYLPTGTAAPCRRRKADTTLHAVPNENAVASHGWARAACTHCPAQNQNTSGSVAVPQRPWPLTSTNMLSDVSCNTSRNVFDNPICRPARSHQPSKHANTVTCHLSGY</sequence>
<evidence type="ECO:0000313" key="2">
    <source>
        <dbReference type="EMBL" id="KGQ02222.1"/>
    </source>
</evidence>
<dbReference type="EMBL" id="ANFO01001741">
    <property type="protein sequence ID" value="KGQ02222.1"/>
    <property type="molecule type" value="Genomic_DNA"/>
</dbReference>
<protein>
    <submittedName>
        <fullName evidence="2">Uncharacterized protein</fullName>
    </submittedName>
</protein>
<organism evidence="2 3">
    <name type="scientific">Beauveria bassiana D1-5</name>
    <dbReference type="NCBI Taxonomy" id="1245745"/>
    <lineage>
        <taxon>Eukaryota</taxon>
        <taxon>Fungi</taxon>
        <taxon>Dikarya</taxon>
        <taxon>Ascomycota</taxon>
        <taxon>Pezizomycotina</taxon>
        <taxon>Sordariomycetes</taxon>
        <taxon>Hypocreomycetidae</taxon>
        <taxon>Hypocreales</taxon>
        <taxon>Cordycipitaceae</taxon>
        <taxon>Beauveria</taxon>
    </lineage>
</organism>
<name>A0A0A2V7E4_BEABA</name>
<comment type="caution">
    <text evidence="2">The sequence shown here is derived from an EMBL/GenBank/DDBJ whole genome shotgun (WGS) entry which is preliminary data.</text>
</comment>
<proteinExistence type="predicted"/>
<accession>A0A0A2V7E4</accession>
<evidence type="ECO:0000313" key="3">
    <source>
        <dbReference type="Proteomes" id="UP000030106"/>
    </source>
</evidence>
<reference evidence="2 3" key="1">
    <citation type="submission" date="2012-10" db="EMBL/GenBank/DDBJ databases">
        <title>Genome sequencing and analysis of entomopathogenic fungi Beauveria bassiana D1-5.</title>
        <authorList>
            <person name="Li Q."/>
            <person name="Wang L."/>
            <person name="Zhang Z."/>
            <person name="Wang Q."/>
            <person name="Ren J."/>
            <person name="Wang M."/>
            <person name="Xu W."/>
            <person name="Wang J."/>
            <person name="Lu Y."/>
            <person name="Du Q."/>
            <person name="Sun Z."/>
        </authorList>
    </citation>
    <scope>NUCLEOTIDE SEQUENCE [LARGE SCALE GENOMIC DNA]</scope>
    <source>
        <strain evidence="2 3">D1-5</strain>
    </source>
</reference>
<gene>
    <name evidence="2" type="ORF">BBAD15_g12569</name>
</gene>